<dbReference type="PANTHER" id="PTHR36895">
    <property type="match status" value="1"/>
</dbReference>
<comment type="similarity">
    <text evidence="2">Belongs to the ycf23 family.</text>
</comment>
<protein>
    <recommendedName>
        <fullName evidence="3">Uncharacterized protein ycf23</fullName>
    </recommendedName>
</protein>
<geneLocation type="chloroplast" evidence="5"/>
<organism evidence="5">
    <name type="scientific">Polysiphonia sertularioides</name>
    <dbReference type="NCBI Taxonomy" id="945028"/>
    <lineage>
        <taxon>Eukaryota</taxon>
        <taxon>Rhodophyta</taxon>
        <taxon>Florideophyceae</taxon>
        <taxon>Rhodymeniophycidae</taxon>
        <taxon>Ceramiales</taxon>
        <taxon>Rhodomelaceae</taxon>
        <taxon>Polysiphonioideae</taxon>
        <taxon>Polysiphonia</taxon>
    </lineage>
</organism>
<evidence type="ECO:0000313" key="5">
    <source>
        <dbReference type="EMBL" id="ARW64929.1"/>
    </source>
</evidence>
<evidence type="ECO:0000256" key="3">
    <source>
        <dbReference type="ARBA" id="ARBA00021523"/>
    </source>
</evidence>
<dbReference type="InterPro" id="IPR007570">
    <property type="entry name" value="Uncharacterised_Ycf23"/>
</dbReference>
<keyword evidence="5" id="KW-0150">Chloroplast</keyword>
<dbReference type="EMBL" id="MF101435">
    <property type="protein sequence ID" value="ARW64929.1"/>
    <property type="molecule type" value="Genomic_DNA"/>
</dbReference>
<accession>A0A1Z1MGA9</accession>
<dbReference type="PANTHER" id="PTHR36895:SF1">
    <property type="entry name" value="YCF23 PROTEIN"/>
    <property type="match status" value="1"/>
</dbReference>
<dbReference type="Pfam" id="PF04481">
    <property type="entry name" value="DUF561"/>
    <property type="match status" value="1"/>
</dbReference>
<comment type="subcellular location">
    <subcellularLocation>
        <location evidence="1">Plastid</location>
    </subcellularLocation>
</comment>
<dbReference type="SUPFAM" id="SSF51395">
    <property type="entry name" value="FMN-linked oxidoreductases"/>
    <property type="match status" value="1"/>
</dbReference>
<dbReference type="AlphaFoldDB" id="A0A1Z1MGA9"/>
<evidence type="ECO:0000256" key="4">
    <source>
        <dbReference type="ARBA" id="ARBA00022640"/>
    </source>
</evidence>
<sequence>MNLFNDRLKQAFKNRSVLKVITGIENTKISQIVKIAEASKLAGVTYLDVSANVKIVKALKSSYDLPVCVSSINPVDIYNCVVSGADIVEIGNYDVFYREGIYITVEQIIGLFKEVKSLIPNIDICVTIPYFLTCTEQINLTKSLDLLGVNIIQTEGMSNVKYIKPNTNKCNKDLVCLPNSFIPSLFSTNILSNITKVPILASSGFKNINSPITKLYGASGVGISSALKQYDSISDIVKYIIQTTGSLNITDSIQSIDTPETQNDSKLRSYPLIKR</sequence>
<proteinExistence type="inferred from homology"/>
<keyword evidence="4 5" id="KW-0934">Plastid</keyword>
<name>A0A1Z1MGA9_9FLOR</name>
<reference evidence="5" key="1">
    <citation type="journal article" date="2017" name="J. Phycol.">
        <title>Analysis of chloroplast genomes and a supermatrix inform reclassification of the Rhodomelaceae (Rhodophyta).</title>
        <authorList>
            <person name="Diaz-Tapia P."/>
            <person name="Maggs C.A."/>
            <person name="West J.A."/>
            <person name="Verbruggen H."/>
        </authorList>
    </citation>
    <scope>NUCLEOTIDE SEQUENCE</scope>
    <source>
        <strain evidence="5">PD0001</strain>
    </source>
</reference>
<evidence type="ECO:0000256" key="1">
    <source>
        <dbReference type="ARBA" id="ARBA00004474"/>
    </source>
</evidence>
<evidence type="ECO:0000256" key="2">
    <source>
        <dbReference type="ARBA" id="ARBA00009664"/>
    </source>
</evidence>
<gene>
    <name evidence="5" type="primary">ycf23</name>
</gene>
<dbReference type="GO" id="GO:0009536">
    <property type="term" value="C:plastid"/>
    <property type="evidence" value="ECO:0007669"/>
    <property type="project" value="UniProtKB-SubCell"/>
</dbReference>